<dbReference type="Pfam" id="PF23467">
    <property type="entry name" value="WWE_5"/>
    <property type="match status" value="1"/>
</dbReference>
<keyword evidence="3" id="KW-1185">Reference proteome</keyword>
<reference evidence="2 3" key="1">
    <citation type="journal article" date="2022" name="Nat. Plants">
        <title>Genomes of leafy and leafless Platanthera orchids illuminate the evolution of mycoheterotrophy.</title>
        <authorList>
            <person name="Li M.H."/>
            <person name="Liu K.W."/>
            <person name="Li Z."/>
            <person name="Lu H.C."/>
            <person name="Ye Q.L."/>
            <person name="Zhang D."/>
            <person name="Wang J.Y."/>
            <person name="Li Y.F."/>
            <person name="Zhong Z.M."/>
            <person name="Liu X."/>
            <person name="Yu X."/>
            <person name="Liu D.K."/>
            <person name="Tu X.D."/>
            <person name="Liu B."/>
            <person name="Hao Y."/>
            <person name="Liao X.Y."/>
            <person name="Jiang Y.T."/>
            <person name="Sun W.H."/>
            <person name="Chen J."/>
            <person name="Chen Y.Q."/>
            <person name="Ai Y."/>
            <person name="Zhai J.W."/>
            <person name="Wu S.S."/>
            <person name="Zhou Z."/>
            <person name="Hsiao Y.Y."/>
            <person name="Wu W.L."/>
            <person name="Chen Y.Y."/>
            <person name="Lin Y.F."/>
            <person name="Hsu J.L."/>
            <person name="Li C.Y."/>
            <person name="Wang Z.W."/>
            <person name="Zhao X."/>
            <person name="Zhong W.Y."/>
            <person name="Ma X.K."/>
            <person name="Ma L."/>
            <person name="Huang J."/>
            <person name="Chen G.Z."/>
            <person name="Huang M.Z."/>
            <person name="Huang L."/>
            <person name="Peng D.H."/>
            <person name="Luo Y.B."/>
            <person name="Zou S.Q."/>
            <person name="Chen S.P."/>
            <person name="Lan S."/>
            <person name="Tsai W.C."/>
            <person name="Van de Peer Y."/>
            <person name="Liu Z.J."/>
        </authorList>
    </citation>
    <scope>NUCLEOTIDE SEQUENCE [LARGE SCALE GENOMIC DNA]</scope>
    <source>
        <strain evidence="2">Lor288</strain>
    </source>
</reference>
<evidence type="ECO:0000313" key="2">
    <source>
        <dbReference type="EMBL" id="KAK8964174.1"/>
    </source>
</evidence>
<dbReference type="Proteomes" id="UP001412067">
    <property type="component" value="Unassembled WGS sequence"/>
</dbReference>
<proteinExistence type="predicted"/>
<comment type="caution">
    <text evidence="2">The sequence shown here is derived from an EMBL/GenBank/DDBJ whole genome shotgun (WGS) entry which is preliminary data.</text>
</comment>
<sequence length="171" mass="19524">MEHLYGSPLPLGKNVVGPGKNLAIYTRTIAYHHAMARVCNGTSSAISKKTYSRLKFYLDNNKKFWASSPPARFYFYGLGEENRMEWMSFGEECVARFKESFAGKLPRHNWTKGRDQEFTANFEEMLVWSEGDGCGRSIAWVDEDGRSFFPVRPFLCGCWTTAEAAQAFMNN</sequence>
<organism evidence="2 3">
    <name type="scientific">Platanthera guangdongensis</name>
    <dbReference type="NCBI Taxonomy" id="2320717"/>
    <lineage>
        <taxon>Eukaryota</taxon>
        <taxon>Viridiplantae</taxon>
        <taxon>Streptophyta</taxon>
        <taxon>Embryophyta</taxon>
        <taxon>Tracheophyta</taxon>
        <taxon>Spermatophyta</taxon>
        <taxon>Magnoliopsida</taxon>
        <taxon>Liliopsida</taxon>
        <taxon>Asparagales</taxon>
        <taxon>Orchidaceae</taxon>
        <taxon>Orchidoideae</taxon>
        <taxon>Orchideae</taxon>
        <taxon>Orchidinae</taxon>
        <taxon>Platanthera</taxon>
    </lineage>
</organism>
<evidence type="ECO:0000259" key="1">
    <source>
        <dbReference type="Pfam" id="PF23467"/>
    </source>
</evidence>
<protein>
    <recommendedName>
        <fullName evidence="1">RCD1 WWE domain-containing protein</fullName>
    </recommendedName>
</protein>
<accession>A0ABR2MKT9</accession>
<gene>
    <name evidence="2" type="ORF">KSP40_PGU015817</name>
</gene>
<feature type="domain" description="RCD1 WWE" evidence="1">
    <location>
        <begin position="64"/>
        <end position="149"/>
    </location>
</feature>
<dbReference type="InterPro" id="IPR057823">
    <property type="entry name" value="WWE_RCD1"/>
</dbReference>
<name>A0ABR2MKT9_9ASPA</name>
<dbReference type="EMBL" id="JBBWWR010000007">
    <property type="protein sequence ID" value="KAK8964174.1"/>
    <property type="molecule type" value="Genomic_DNA"/>
</dbReference>
<evidence type="ECO:0000313" key="3">
    <source>
        <dbReference type="Proteomes" id="UP001412067"/>
    </source>
</evidence>